<feature type="compositionally biased region" description="Low complexity" evidence="1">
    <location>
        <begin position="9"/>
        <end position="22"/>
    </location>
</feature>
<evidence type="ECO:0000313" key="2">
    <source>
        <dbReference type="EMBL" id="ODV85570.1"/>
    </source>
</evidence>
<feature type="compositionally biased region" description="Basic and acidic residues" evidence="1">
    <location>
        <begin position="77"/>
        <end position="90"/>
    </location>
</feature>
<dbReference type="OrthoDB" id="3997752at2759"/>
<reference evidence="3" key="1">
    <citation type="submission" date="2016-04" db="EMBL/GenBank/DDBJ databases">
        <title>Comparative genomics of biotechnologically important yeasts.</title>
        <authorList>
            <consortium name="DOE Joint Genome Institute"/>
            <person name="Riley R."/>
            <person name="Haridas S."/>
            <person name="Wolfe K.H."/>
            <person name="Lopes M.R."/>
            <person name="Hittinger C.T."/>
            <person name="Goker M."/>
            <person name="Salamov A."/>
            <person name="Wisecaver J."/>
            <person name="Long T.M."/>
            <person name="Aerts A.L."/>
            <person name="Barry K."/>
            <person name="Choi C."/>
            <person name="Clum A."/>
            <person name="Coughlan A.Y."/>
            <person name="Deshpande S."/>
            <person name="Douglass A.P."/>
            <person name="Hanson S.J."/>
            <person name="Klenk H.-P."/>
            <person name="Labutti K."/>
            <person name="Lapidus A."/>
            <person name="Lindquist E."/>
            <person name="Lipzen A."/>
            <person name="Meier-Kolthoff J.P."/>
            <person name="Ohm R.A."/>
            <person name="Otillar R.P."/>
            <person name="Pangilinan J."/>
            <person name="Peng Y."/>
            <person name="Rokas A."/>
            <person name="Rosa C.A."/>
            <person name="Scheuner C."/>
            <person name="Sibirny A.A."/>
            <person name="Slot J.C."/>
            <person name="Stielow J.B."/>
            <person name="Sun H."/>
            <person name="Kurtzman C.P."/>
            <person name="Blackwell M."/>
            <person name="Grigoriev I.V."/>
            <person name="Jeffries T.W."/>
        </authorList>
    </citation>
    <scope>NUCLEOTIDE SEQUENCE [LARGE SCALE GENOMIC DNA]</scope>
    <source>
        <strain evidence="3">NRRL YB-2248</strain>
    </source>
</reference>
<feature type="compositionally biased region" description="Low complexity" evidence="1">
    <location>
        <begin position="264"/>
        <end position="279"/>
    </location>
</feature>
<dbReference type="AlphaFoldDB" id="A0A1E4T1F7"/>
<feature type="compositionally biased region" description="Polar residues" evidence="1">
    <location>
        <begin position="91"/>
        <end position="116"/>
    </location>
</feature>
<keyword evidence="3" id="KW-1185">Reference proteome</keyword>
<feature type="region of interest" description="Disordered" evidence="1">
    <location>
        <begin position="260"/>
        <end position="287"/>
    </location>
</feature>
<protein>
    <submittedName>
        <fullName evidence="2">Uncharacterized protein</fullName>
    </submittedName>
</protein>
<sequence length="694" mass="76321">MKWKHTTESSSDQINSNNNISSAPQPLLEHLSAVAESSSTAKSNDDLSLDSGTSHKRFSRFKFGKKKDTSFGQDTDPLSKSKEIIEERNDSSSAGDTITDLSGSQLKMSTISSPSQKTKRSVELPSSIFERSVEAFDLPVASVPTSRSVTSSTKTSRKNSIVMMPSVSTDNSDHMPVPLRHQSMQLHQESPSSTLLPLPLLTRAKTSSVLSSCQHPHHLLTENYTSPILDSTVELISNKNMDLDSIDIVQYPHRLSVSIPTSPQMQHQQQHQQQNQAGQSPTQSPHLAGLCRRQSSFTNSPVLFSPPEVSSSSQELNKSQSQPIHASLSRSLSSVSYNPFTETPYAILNSTATEYEIPTSKSPKRKSISFYSYSDLVNYERCRPTITSNTANSKASTAMSTSDIPLLTALTHRKPVPQGQLEDIIPTDIDETLILTSEDIGESDADPNESKDDHSIDSGSDAEHRLEMKPYEINDFTSPKKRFNKSRNAKETGKLRGQNDNSPVSKSYKLSDNELNSVVSQSSASATDPDEVREYFPHDPNGFKDQRQLSLSTSPTEDCYVTTHDLKFNVPRSISNKPSTSEEPLRRYPSNHNYFETEIGSVKVPAIPAIPEPSISSSGLSAHDRYQFGATSEEGSLSLSTPRRSKLDRTISICSAKDVLRDKTKEIKLSFLPVVGNSRDNSTITPAQTTTSAS</sequence>
<accession>A0A1E4T1F7</accession>
<feature type="compositionally biased region" description="Basic and acidic residues" evidence="1">
    <location>
        <begin position="448"/>
        <end position="472"/>
    </location>
</feature>
<organism evidence="2 3">
    <name type="scientific">[Candida] arabinofermentans NRRL YB-2248</name>
    <dbReference type="NCBI Taxonomy" id="983967"/>
    <lineage>
        <taxon>Eukaryota</taxon>
        <taxon>Fungi</taxon>
        <taxon>Dikarya</taxon>
        <taxon>Ascomycota</taxon>
        <taxon>Saccharomycotina</taxon>
        <taxon>Pichiomycetes</taxon>
        <taxon>Pichiales</taxon>
        <taxon>Pichiaceae</taxon>
        <taxon>Ogataea</taxon>
        <taxon>Ogataea/Candida clade</taxon>
    </lineage>
</organism>
<dbReference type="EMBL" id="KV453852">
    <property type="protein sequence ID" value="ODV85570.1"/>
    <property type="molecule type" value="Genomic_DNA"/>
</dbReference>
<feature type="compositionally biased region" description="Polar residues" evidence="1">
    <location>
        <begin position="498"/>
        <end position="526"/>
    </location>
</feature>
<evidence type="ECO:0000256" key="1">
    <source>
        <dbReference type="SAM" id="MobiDB-lite"/>
    </source>
</evidence>
<evidence type="ECO:0000313" key="3">
    <source>
        <dbReference type="Proteomes" id="UP000094801"/>
    </source>
</evidence>
<feature type="compositionally biased region" description="Basic and acidic residues" evidence="1">
    <location>
        <begin position="530"/>
        <end position="547"/>
    </location>
</feature>
<gene>
    <name evidence="2" type="ORF">CANARDRAFT_7676</name>
</gene>
<feature type="region of interest" description="Disordered" evidence="1">
    <location>
        <begin position="302"/>
        <end position="322"/>
    </location>
</feature>
<name>A0A1E4T1F7_9ASCO</name>
<feature type="region of interest" description="Disordered" evidence="1">
    <location>
        <begin position="1"/>
        <end position="54"/>
    </location>
</feature>
<feature type="region of interest" description="Disordered" evidence="1">
    <location>
        <begin position="66"/>
        <end position="122"/>
    </location>
</feature>
<feature type="compositionally biased region" description="Low complexity" evidence="1">
    <location>
        <begin position="310"/>
        <end position="322"/>
    </location>
</feature>
<proteinExistence type="predicted"/>
<feature type="region of interest" description="Disordered" evidence="1">
    <location>
        <begin position="441"/>
        <end position="548"/>
    </location>
</feature>
<dbReference type="Proteomes" id="UP000094801">
    <property type="component" value="Unassembled WGS sequence"/>
</dbReference>